<dbReference type="AlphaFoldDB" id="A0AB40DII0"/>
<sequence length="162" mass="18689">MEAYMTQIKCTTYYPELVKNASCHLNRTSKDSGSSSYFAEFALSEDVSDVKGIYVFSLKRGAHITNYTAMELDFCQVLDSLQTQFLLKMIADELRRVSNFPLQCPFKKNKRFYINGFRINSKRIPSYAPELNFISDCIIFAKKRKAIQLTIHGRVVRSRSGR</sequence>
<proteinExistence type="predicted"/>
<accession>A0AB40DII0</accession>
<organism evidence="1 2">
    <name type="scientific">Drosophila suzukii</name>
    <name type="common">Spotted-wing drosophila fruit fly</name>
    <dbReference type="NCBI Taxonomy" id="28584"/>
    <lineage>
        <taxon>Eukaryota</taxon>
        <taxon>Metazoa</taxon>
        <taxon>Ecdysozoa</taxon>
        <taxon>Arthropoda</taxon>
        <taxon>Hexapoda</taxon>
        <taxon>Insecta</taxon>
        <taxon>Pterygota</taxon>
        <taxon>Neoptera</taxon>
        <taxon>Endopterygota</taxon>
        <taxon>Diptera</taxon>
        <taxon>Brachycera</taxon>
        <taxon>Muscomorpha</taxon>
        <taxon>Ephydroidea</taxon>
        <taxon>Drosophilidae</taxon>
        <taxon>Drosophila</taxon>
        <taxon>Sophophora</taxon>
    </lineage>
</organism>
<dbReference type="RefSeq" id="XP_065722367.2">
    <property type="nucleotide sequence ID" value="XM_065866295.2"/>
</dbReference>
<dbReference type="GeneID" id="108013364"/>
<keyword evidence="1" id="KW-1185">Reference proteome</keyword>
<name>A0AB40DII0_DROSZ</name>
<evidence type="ECO:0000313" key="2">
    <source>
        <dbReference type="RefSeq" id="XP_065722367.2"/>
    </source>
</evidence>
<evidence type="ECO:0000313" key="1">
    <source>
        <dbReference type="Proteomes" id="UP001652628"/>
    </source>
</evidence>
<dbReference type="Proteomes" id="UP001652628">
    <property type="component" value="Chromosome 2L"/>
</dbReference>
<dbReference type="PANTHER" id="PTHR20898">
    <property type="entry name" value="DAEDALUS ON 3-RELATED-RELATED"/>
    <property type="match status" value="1"/>
</dbReference>
<reference evidence="1" key="1">
    <citation type="submission" date="2025-05" db="UniProtKB">
        <authorList>
            <consortium name="RefSeq"/>
        </authorList>
    </citation>
    <scope>NUCLEOTIDE SEQUENCE [LARGE SCALE GENOMIC DNA]</scope>
</reference>
<reference evidence="2" key="2">
    <citation type="submission" date="2025-08" db="UniProtKB">
        <authorList>
            <consortium name="RefSeq"/>
        </authorList>
    </citation>
    <scope>IDENTIFICATION</scope>
</reference>
<dbReference type="InterPro" id="IPR010512">
    <property type="entry name" value="DUF1091"/>
</dbReference>
<protein>
    <submittedName>
        <fullName evidence="2">Uncharacterized protein</fullName>
    </submittedName>
</protein>
<gene>
    <name evidence="2" type="primary">LOC108013364</name>
</gene>
<dbReference type="Pfam" id="PF06477">
    <property type="entry name" value="DUF1091"/>
    <property type="match status" value="1"/>
</dbReference>
<dbReference type="SMART" id="SM00697">
    <property type="entry name" value="DM8"/>
    <property type="match status" value="1"/>
</dbReference>
<dbReference type="PANTHER" id="PTHR20898:SF0">
    <property type="entry name" value="DAEDALUS ON 3-RELATED"/>
    <property type="match status" value="1"/>
</dbReference>